<keyword evidence="8" id="KW-0496">Mitochondrion</keyword>
<dbReference type="SUPFAM" id="SSF55315">
    <property type="entry name" value="L30e-like"/>
    <property type="match status" value="1"/>
</dbReference>
<dbReference type="InterPro" id="IPR029028">
    <property type="entry name" value="Alpha/beta_knot_MTases"/>
</dbReference>
<evidence type="ECO:0000313" key="12">
    <source>
        <dbReference type="EMBL" id="KAL3681377.1"/>
    </source>
</evidence>
<dbReference type="SUPFAM" id="SSF75217">
    <property type="entry name" value="alpha/beta knot"/>
    <property type="match status" value="1"/>
</dbReference>
<keyword evidence="6" id="KW-0949">S-adenosyl-L-methionine</keyword>
<keyword evidence="13" id="KW-1185">Reference proteome</keyword>
<sequence>MSLSIGRQLCLQPRLAVTVARQFHKCRSEIQWPNLQNFSSSRDQKISRLSRKCLRAFTTQAAANRRERDVGETSWDKAAEHYFNEGVVTSSERAVADYGNGGSEDSEVRPQKRSQTPFRQERWERSHDRGLNSQEDRRGYRVSSEEDLESQNRVSDRRQERSEWDGAENDSSRPVGRFNRGLDRTRRDTSGTFKDRDSSSSSGSSRRPISFRERSSAATSEQQWQRSRGRPPPREEFKSRGEYRSDARNYETKGYDRMSKQRGRSSWREGAAERPQEQRFGGGEGDDWRWQAREPSPPLEMEGQAVYGVAPIVSALQACRRTFYTLYMQENLAQNLMTGKRKDKQAVAWIQRKVKSLGVTVKEASKHDLNLLVDNRPHQGLVLDASPLELVPIDALDAPNYHEGRAPVWVALDEITDPQNFGAVLRSAYFLGADGVVVCAKNSAPLSGVVSKASAGALEVMDVQYCRSMIKFLDKSRERGWRILGGASEASSVPIRDVSHGVATILVLGNEGRGMRTMVKRSCDQLVSIVGNAGNVATRIDSVYDHFSEEDDEVEDEDNDDADQEIRSGAELDVGSGPMAVDSLNVSVAAGILLHELIIPGNQTGNAKYCCVPHKDKDGLSTLFRKEIQGENMSFCAG</sequence>
<dbReference type="GO" id="GO:0006364">
    <property type="term" value="P:rRNA processing"/>
    <property type="evidence" value="ECO:0007669"/>
    <property type="project" value="UniProtKB-KW"/>
</dbReference>
<dbReference type="PANTHER" id="PTHR46103">
    <property type="entry name" value="RRNA METHYLTRANSFERASE 1, MITOCHONDRIAL"/>
    <property type="match status" value="1"/>
</dbReference>
<dbReference type="Pfam" id="PF00588">
    <property type="entry name" value="SpoU_methylase"/>
    <property type="match status" value="1"/>
</dbReference>
<dbReference type="EMBL" id="JBJQOH010000007">
    <property type="protein sequence ID" value="KAL3681377.1"/>
    <property type="molecule type" value="Genomic_DNA"/>
</dbReference>
<accession>A0ABD3GQ82</accession>
<dbReference type="Gene3D" id="3.30.1330.30">
    <property type="match status" value="1"/>
</dbReference>
<dbReference type="InterPro" id="IPR013123">
    <property type="entry name" value="SpoU_subst-bd"/>
</dbReference>
<evidence type="ECO:0000256" key="9">
    <source>
        <dbReference type="ARBA" id="ARBA00034881"/>
    </source>
</evidence>
<dbReference type="AlphaFoldDB" id="A0ABD3GQ82"/>
<feature type="compositionally biased region" description="Basic and acidic residues" evidence="10">
    <location>
        <begin position="266"/>
        <end position="277"/>
    </location>
</feature>
<dbReference type="GO" id="GO:0032259">
    <property type="term" value="P:methylation"/>
    <property type="evidence" value="ECO:0007669"/>
    <property type="project" value="UniProtKB-KW"/>
</dbReference>
<evidence type="ECO:0000256" key="3">
    <source>
        <dbReference type="ARBA" id="ARBA00022552"/>
    </source>
</evidence>
<dbReference type="InterPro" id="IPR029064">
    <property type="entry name" value="Ribosomal_eL30-like_sf"/>
</dbReference>
<comment type="similarity">
    <text evidence="2">Belongs to the class IV-like SAM-binding methyltransferase superfamily. RNA methyltransferase TrmH family.</text>
</comment>
<dbReference type="NCBIfam" id="TIGR00186">
    <property type="entry name" value="rRNA_methyl_3"/>
    <property type="match status" value="1"/>
</dbReference>
<evidence type="ECO:0000259" key="11">
    <source>
        <dbReference type="SMART" id="SM00967"/>
    </source>
</evidence>
<feature type="compositionally biased region" description="Polar residues" evidence="10">
    <location>
        <begin position="216"/>
        <end position="226"/>
    </location>
</feature>
<evidence type="ECO:0000256" key="7">
    <source>
        <dbReference type="ARBA" id="ARBA00022946"/>
    </source>
</evidence>
<feature type="compositionally biased region" description="Low complexity" evidence="10">
    <location>
        <begin position="199"/>
        <end position="208"/>
    </location>
</feature>
<organism evidence="12 13">
    <name type="scientific">Riccia sorocarpa</name>
    <dbReference type="NCBI Taxonomy" id="122646"/>
    <lineage>
        <taxon>Eukaryota</taxon>
        <taxon>Viridiplantae</taxon>
        <taxon>Streptophyta</taxon>
        <taxon>Embryophyta</taxon>
        <taxon>Marchantiophyta</taxon>
        <taxon>Marchantiopsida</taxon>
        <taxon>Marchantiidae</taxon>
        <taxon>Marchantiales</taxon>
        <taxon>Ricciaceae</taxon>
        <taxon>Riccia</taxon>
    </lineage>
</organism>
<keyword evidence="5" id="KW-0808">Transferase</keyword>
<dbReference type="InterPro" id="IPR047182">
    <property type="entry name" value="MRM1"/>
</dbReference>
<evidence type="ECO:0000256" key="1">
    <source>
        <dbReference type="ARBA" id="ARBA00004173"/>
    </source>
</evidence>
<dbReference type="InterPro" id="IPR001537">
    <property type="entry name" value="SpoU_MeTrfase"/>
</dbReference>
<dbReference type="GO" id="GO:0008168">
    <property type="term" value="F:methyltransferase activity"/>
    <property type="evidence" value="ECO:0007669"/>
    <property type="project" value="UniProtKB-KW"/>
</dbReference>
<keyword evidence="3" id="KW-0698">rRNA processing</keyword>
<evidence type="ECO:0000256" key="5">
    <source>
        <dbReference type="ARBA" id="ARBA00022679"/>
    </source>
</evidence>
<dbReference type="InterPro" id="IPR029026">
    <property type="entry name" value="tRNA_m1G_MTases_N"/>
</dbReference>
<dbReference type="Pfam" id="PF08032">
    <property type="entry name" value="SpoU_sub_bind"/>
    <property type="match status" value="1"/>
</dbReference>
<proteinExistence type="inferred from homology"/>
<dbReference type="CDD" id="cd18105">
    <property type="entry name" value="SpoU-like_MRM1"/>
    <property type="match status" value="1"/>
</dbReference>
<protein>
    <recommendedName>
        <fullName evidence="9">rRNA methyltransferase 1, mitochondrial</fullName>
    </recommendedName>
</protein>
<reference evidence="12 13" key="1">
    <citation type="submission" date="2024-09" db="EMBL/GenBank/DDBJ databases">
        <title>Chromosome-scale assembly of Riccia sorocarpa.</title>
        <authorList>
            <person name="Paukszto L."/>
        </authorList>
    </citation>
    <scope>NUCLEOTIDE SEQUENCE [LARGE SCALE GENOMIC DNA]</scope>
    <source>
        <strain evidence="12">LP-2024</strain>
        <tissue evidence="12">Aerial parts of the thallus</tissue>
    </source>
</reference>
<dbReference type="InterPro" id="IPR047261">
    <property type="entry name" value="MRM1_MeTrfase_dom"/>
</dbReference>
<evidence type="ECO:0000256" key="8">
    <source>
        <dbReference type="ARBA" id="ARBA00023128"/>
    </source>
</evidence>
<dbReference type="PANTHER" id="PTHR46103:SF1">
    <property type="entry name" value="RRNA METHYLTRANSFERASE 1, MITOCHONDRIAL"/>
    <property type="match status" value="1"/>
</dbReference>
<gene>
    <name evidence="12" type="ORF">R1sor_024333</name>
</gene>
<dbReference type="Gene3D" id="3.40.1280.10">
    <property type="match status" value="1"/>
</dbReference>
<name>A0ABD3GQ82_9MARC</name>
<evidence type="ECO:0000313" key="13">
    <source>
        <dbReference type="Proteomes" id="UP001633002"/>
    </source>
</evidence>
<dbReference type="InterPro" id="IPR004441">
    <property type="entry name" value="rRNA_MeTrfase_TrmH"/>
</dbReference>
<dbReference type="SMART" id="SM00967">
    <property type="entry name" value="SpoU_sub_bind"/>
    <property type="match status" value="1"/>
</dbReference>
<feature type="compositionally biased region" description="Basic and acidic residues" evidence="10">
    <location>
        <begin position="180"/>
        <end position="198"/>
    </location>
</feature>
<keyword evidence="4" id="KW-0489">Methyltransferase</keyword>
<dbReference type="Proteomes" id="UP001633002">
    <property type="component" value="Unassembled WGS sequence"/>
</dbReference>
<comment type="caution">
    <text evidence="12">The sequence shown here is derived from an EMBL/GenBank/DDBJ whole genome shotgun (WGS) entry which is preliminary data.</text>
</comment>
<comment type="subcellular location">
    <subcellularLocation>
        <location evidence="1">Mitochondrion</location>
    </subcellularLocation>
</comment>
<feature type="region of interest" description="Disordered" evidence="10">
    <location>
        <begin position="96"/>
        <end position="289"/>
    </location>
</feature>
<evidence type="ECO:0000256" key="10">
    <source>
        <dbReference type="SAM" id="MobiDB-lite"/>
    </source>
</evidence>
<dbReference type="GO" id="GO:0005739">
    <property type="term" value="C:mitochondrion"/>
    <property type="evidence" value="ECO:0007669"/>
    <property type="project" value="UniProtKB-SubCell"/>
</dbReference>
<feature type="compositionally biased region" description="Basic and acidic residues" evidence="10">
    <location>
        <begin position="119"/>
        <end position="139"/>
    </location>
</feature>
<feature type="domain" description="RNA 2-O ribose methyltransferase substrate binding" evidence="11">
    <location>
        <begin position="305"/>
        <end position="391"/>
    </location>
</feature>
<feature type="compositionally biased region" description="Basic and acidic residues" evidence="10">
    <location>
        <begin position="154"/>
        <end position="164"/>
    </location>
</feature>
<keyword evidence="7" id="KW-0809">Transit peptide</keyword>
<evidence type="ECO:0000256" key="2">
    <source>
        <dbReference type="ARBA" id="ARBA00007228"/>
    </source>
</evidence>
<feature type="compositionally biased region" description="Basic and acidic residues" evidence="10">
    <location>
        <begin position="232"/>
        <end position="259"/>
    </location>
</feature>
<evidence type="ECO:0000256" key="6">
    <source>
        <dbReference type="ARBA" id="ARBA00022691"/>
    </source>
</evidence>
<evidence type="ECO:0000256" key="4">
    <source>
        <dbReference type="ARBA" id="ARBA00022603"/>
    </source>
</evidence>